<dbReference type="PROSITE" id="PS52015">
    <property type="entry name" value="TONB_CTD"/>
    <property type="match status" value="1"/>
</dbReference>
<evidence type="ECO:0000256" key="1">
    <source>
        <dbReference type="SAM" id="MobiDB-lite"/>
    </source>
</evidence>
<reference evidence="4" key="1">
    <citation type="submission" date="2020-11" db="EMBL/GenBank/DDBJ databases">
        <title>Azospira inquinata sp. nov.</title>
        <authorList>
            <person name="Moe W.M."/>
            <person name="Mikes M.C."/>
        </authorList>
    </citation>
    <scope>NUCLEOTIDE SEQUENCE</scope>
    <source>
        <strain evidence="4">Azo-3</strain>
    </source>
</reference>
<proteinExistence type="predicted"/>
<keyword evidence="2" id="KW-1133">Transmembrane helix</keyword>
<feature type="domain" description="TonB C-terminal" evidence="3">
    <location>
        <begin position="234"/>
        <end position="323"/>
    </location>
</feature>
<dbReference type="Pfam" id="PF03544">
    <property type="entry name" value="TonB_C"/>
    <property type="match status" value="1"/>
</dbReference>
<keyword evidence="2" id="KW-0472">Membrane</keyword>
<feature type="compositionally biased region" description="Pro residues" evidence="1">
    <location>
        <begin position="1"/>
        <end position="11"/>
    </location>
</feature>
<evidence type="ECO:0000256" key="2">
    <source>
        <dbReference type="SAM" id="Phobius"/>
    </source>
</evidence>
<evidence type="ECO:0000313" key="4">
    <source>
        <dbReference type="EMBL" id="QWT49302.1"/>
    </source>
</evidence>
<evidence type="ECO:0000259" key="3">
    <source>
        <dbReference type="PROSITE" id="PS52015"/>
    </source>
</evidence>
<feature type="compositionally biased region" description="Polar residues" evidence="1">
    <location>
        <begin position="40"/>
        <end position="52"/>
    </location>
</feature>
<dbReference type="EMBL" id="CP064782">
    <property type="protein sequence ID" value="QWT49302.1"/>
    <property type="molecule type" value="Genomic_DNA"/>
</dbReference>
<sequence>MANKPILPPKPEPGERAIPAPQTASVPQASLAASGAQASPDAQASREPQTAPSAGPDRAVPQEAIRTPEDRGNALAGAPATGLAPLASPLAAALAIPALPSLARLDNPWRRLPYTLGAALVFWLLLLAAFTGLLQPPPPSPEPLAPVDAQLIEEPPPPPRQTKSTPTPAPKVEPKGAPQPAPAAPRPAPTPPIHSVPAPLPKAAPSPNALPSPPAKAAPAPAPAEAKDSHADAQASSGARAVTKPMPTIPDDLRDEAFSASALARFHVAADGSVSVELVKPTQNPRLNRLLLDSLKKWRFFPAMKNGKPVATTEELVVHFQVQ</sequence>
<feature type="compositionally biased region" description="Low complexity" evidence="1">
    <location>
        <begin position="28"/>
        <end position="39"/>
    </location>
</feature>
<protein>
    <submittedName>
        <fullName evidence="4">Energy transducer TonB</fullName>
    </submittedName>
</protein>
<feature type="compositionally biased region" description="Pro residues" evidence="1">
    <location>
        <begin position="167"/>
        <end position="222"/>
    </location>
</feature>
<keyword evidence="2" id="KW-0812">Transmembrane</keyword>
<keyword evidence="5" id="KW-1185">Reference proteome</keyword>
<feature type="transmembrane region" description="Helical" evidence="2">
    <location>
        <begin position="114"/>
        <end position="134"/>
    </location>
</feature>
<dbReference type="InterPro" id="IPR037682">
    <property type="entry name" value="TonB_C"/>
</dbReference>
<gene>
    <name evidence="4" type="ORF">Azoinq_01420</name>
</gene>
<dbReference type="AlphaFoldDB" id="A0A975SN02"/>
<dbReference type="KEGG" id="aiq:Azoinq_01420"/>
<name>A0A975SN02_9RHOO</name>
<dbReference type="RefSeq" id="WP_216127557.1">
    <property type="nucleotide sequence ID" value="NZ_CP064782.1"/>
</dbReference>
<feature type="region of interest" description="Disordered" evidence="1">
    <location>
        <begin position="1"/>
        <end position="77"/>
    </location>
</feature>
<dbReference type="GO" id="GO:0055085">
    <property type="term" value="P:transmembrane transport"/>
    <property type="evidence" value="ECO:0007669"/>
    <property type="project" value="InterPro"/>
</dbReference>
<evidence type="ECO:0000313" key="5">
    <source>
        <dbReference type="Proteomes" id="UP000683428"/>
    </source>
</evidence>
<accession>A0A975SN02</accession>
<feature type="region of interest" description="Disordered" evidence="1">
    <location>
        <begin position="139"/>
        <end position="253"/>
    </location>
</feature>
<organism evidence="4 5">
    <name type="scientific">Azospira inquinata</name>
    <dbReference type="NCBI Taxonomy" id="2785627"/>
    <lineage>
        <taxon>Bacteria</taxon>
        <taxon>Pseudomonadati</taxon>
        <taxon>Pseudomonadota</taxon>
        <taxon>Betaproteobacteria</taxon>
        <taxon>Rhodocyclales</taxon>
        <taxon>Rhodocyclaceae</taxon>
        <taxon>Azospira</taxon>
    </lineage>
</organism>
<dbReference type="Proteomes" id="UP000683428">
    <property type="component" value="Chromosome"/>
</dbReference>